<dbReference type="InterPro" id="IPR007555">
    <property type="entry name" value="DUF499"/>
</dbReference>
<organism evidence="1 2">
    <name type="scientific">Methanoculleus formosensis</name>
    <dbReference type="NCBI Taxonomy" id="2590886"/>
    <lineage>
        <taxon>Archaea</taxon>
        <taxon>Methanobacteriati</taxon>
        <taxon>Methanobacteriota</taxon>
        <taxon>Stenosarchaea group</taxon>
        <taxon>Methanomicrobia</taxon>
        <taxon>Methanomicrobiales</taxon>
        <taxon>Methanomicrobiaceae</taxon>
        <taxon>Methanoculleus</taxon>
    </lineage>
</organism>
<protein>
    <submittedName>
        <fullName evidence="1">ATP-binding protein</fullName>
    </submittedName>
</protein>
<accession>A0A9E4ZJ85</accession>
<evidence type="ECO:0000313" key="1">
    <source>
        <dbReference type="EMBL" id="MCT8336935.1"/>
    </source>
</evidence>
<dbReference type="Pfam" id="PF04465">
    <property type="entry name" value="DUF499"/>
    <property type="match status" value="1"/>
</dbReference>
<name>A0A9E4ZJ85_9EURY</name>
<dbReference type="Proteomes" id="UP001065682">
    <property type="component" value="Unassembled WGS sequence"/>
</dbReference>
<dbReference type="AlphaFoldDB" id="A0A9E4ZJ85"/>
<sequence length="987" mass="111087">MAMKPWYKVVTPREDLREGRPQDASEFAVHLDKVREGSAPRDYQDPRRFFERTYLTETLCSFAADVVARLSGKTVETSAVYNLTTQFGGGKTHALTLAYHLARAGSKAYAWPGVMEIANKAGVSTLPEAATAIFVGTEFDSLTGRGGEDGTPLRKTPWGEIAFQLGGSEAFEKVREHDERMVAPGGDVIRSILPKDKPSLILMDEIVNYTNRSRKLKNGMAEQLYVFIHNLSETARSTQGIVLAISVPASELEMTTDDQGDYIKLEKLLERVGKAYIMSARSETAEIIRRRLFEWEGVPSDAKTTIAEYADWVREYRHTIPNWFPVDQPYEPFEATYPFHPMALSVFERKWQALPTFQQTRGVLKLLALWVSYAYQKSYRKGEKAPLITLGSAPLEDPLFRAAALKQIGEGRFEGVITTDICGNANSHATRLDDEAGEPIRSHHLHQSVATTIFFESISGGAGRTAATLPEVRLAVGGPGVDTANIDTVLEGLAPPTGNCFFLNAENNIYRFGVKTNLIKIHADRKASIDEREIHTLVKENVRKVFDQASTVERVYFPKRSGDVMDKPAIMLAVMAPNRETTSEETRTMVLEFSKHHGEAGRTYKSALIWSMASDSSSLYEAARDHLAWKEISDEADALNLDEGQRKQVRQYTESSKRAIKEKVWEAYNMIGLYTERDDIEFIDLGRINSSASESITRLITTRLNQLEKLTGTVGSNFLVRNWSRVSAEWSTRQIRDAFFASPHFPRVQNQEVIKKTIERGVSEGAFAYVGRASDGGYDPFYYREPLSTLQIEFSDDVFLVPKEEAEKEIERRSKDNRIVRFVIEAPAQEVAAGQRCTFTARAYNKDGEQITGKEITWHTDGGEISDLGEFCADEAPGTYCVTAVCDNVPAEVQIQVKKEVIREKDEIQTRITSLHWDGKVDPFKWSNFYNRLIIKLMKSGKLDLSINLSVNNRGGISQEMIDEIRVALKELELDEDIQMNKSVYDY</sequence>
<proteinExistence type="predicted"/>
<gene>
    <name evidence="1" type="ORF">FKB36_05355</name>
</gene>
<dbReference type="GO" id="GO:0005524">
    <property type="term" value="F:ATP binding"/>
    <property type="evidence" value="ECO:0007669"/>
    <property type="project" value="UniProtKB-KW"/>
</dbReference>
<keyword evidence="2" id="KW-1185">Reference proteome</keyword>
<dbReference type="EMBL" id="VHLL01000002">
    <property type="protein sequence ID" value="MCT8336935.1"/>
    <property type="molecule type" value="Genomic_DNA"/>
</dbReference>
<evidence type="ECO:0000313" key="2">
    <source>
        <dbReference type="Proteomes" id="UP001065682"/>
    </source>
</evidence>
<keyword evidence="1" id="KW-0067">ATP-binding</keyword>
<dbReference type="RefSeq" id="WP_261596998.1">
    <property type="nucleotide sequence ID" value="NZ_VHLL01000002.1"/>
</dbReference>
<comment type="caution">
    <text evidence="1">The sequence shown here is derived from an EMBL/GenBank/DDBJ whole genome shotgun (WGS) entry which is preliminary data.</text>
</comment>
<reference evidence="1" key="1">
    <citation type="submission" date="2019-06" db="EMBL/GenBank/DDBJ databases">
        <title>Methanoculleus strain from Tamsui River, Taipei, Taiwan.</title>
        <authorList>
            <person name="You Y.-T."/>
            <person name="Chen S.-C."/>
            <person name="Lai S.-J."/>
            <person name="Lee Y.-C."/>
            <person name="Lai M.-C."/>
        </authorList>
    </citation>
    <scope>NUCLEOTIDE SEQUENCE</scope>
    <source>
        <strain evidence="1">Afa-1</strain>
    </source>
</reference>
<keyword evidence="1" id="KW-0547">Nucleotide-binding</keyword>